<dbReference type="SUPFAM" id="SSF47648">
    <property type="entry name" value="Nucleoside phosphorylase/phosphoribosyltransferase N-terminal domain"/>
    <property type="match status" value="1"/>
</dbReference>
<evidence type="ECO:0000313" key="9">
    <source>
        <dbReference type="EMBL" id="PSN08830.1"/>
    </source>
</evidence>
<accession>A0A2P8VN44</accession>
<keyword evidence="5 7" id="KW-0808">Transferase</keyword>
<dbReference type="NCBIfam" id="NF004490">
    <property type="entry name" value="PRK05820.1"/>
    <property type="match status" value="1"/>
</dbReference>
<dbReference type="SMART" id="SM00941">
    <property type="entry name" value="PYNP_C"/>
    <property type="match status" value="1"/>
</dbReference>
<dbReference type="UniPathway" id="UPA00578">
    <property type="reaction ID" value="UER00638"/>
</dbReference>
<keyword evidence="10" id="KW-1185">Reference proteome</keyword>
<dbReference type="InterPro" id="IPR017872">
    <property type="entry name" value="Pyrmidine_PPase_CS"/>
</dbReference>
<comment type="pathway">
    <text evidence="7">Pyrimidine metabolism; dTMP biosynthesis via salvage pathway; dTMP from thymine: step 1/2.</text>
</comment>
<dbReference type="NCBIfam" id="TIGR02643">
    <property type="entry name" value="T_phosphoryl"/>
    <property type="match status" value="1"/>
</dbReference>
<evidence type="ECO:0000256" key="1">
    <source>
        <dbReference type="ARBA" id="ARBA00006915"/>
    </source>
</evidence>
<dbReference type="EMBL" id="PYEP01000002">
    <property type="protein sequence ID" value="PSN08830.1"/>
    <property type="molecule type" value="Genomic_DNA"/>
</dbReference>
<evidence type="ECO:0000256" key="6">
    <source>
        <dbReference type="ARBA" id="ARBA00048550"/>
    </source>
</evidence>
<feature type="domain" description="Pyrimidine nucleoside phosphorylase C-terminal" evidence="8">
    <location>
        <begin position="350"/>
        <end position="424"/>
    </location>
</feature>
<dbReference type="RefSeq" id="WP_106876535.1">
    <property type="nucleotide sequence ID" value="NZ_DHYB01000001.1"/>
</dbReference>
<dbReference type="PANTHER" id="PTHR10515">
    <property type="entry name" value="THYMIDINE PHOSPHORYLASE"/>
    <property type="match status" value="1"/>
</dbReference>
<name>A0A2P8VN44_9ENTR</name>
<dbReference type="FunFam" id="3.40.1030.10:FF:000001">
    <property type="entry name" value="Thymidine phosphorylase"/>
    <property type="match status" value="1"/>
</dbReference>
<dbReference type="InterPro" id="IPR017459">
    <property type="entry name" value="Glycosyl_Trfase_fam3_N_dom"/>
</dbReference>
<dbReference type="GO" id="GO:0006206">
    <property type="term" value="P:pyrimidine nucleobase metabolic process"/>
    <property type="evidence" value="ECO:0007669"/>
    <property type="project" value="InterPro"/>
</dbReference>
<dbReference type="InterPro" id="IPR036566">
    <property type="entry name" value="PYNP-like_C_sf"/>
</dbReference>
<evidence type="ECO:0000256" key="5">
    <source>
        <dbReference type="ARBA" id="ARBA00022679"/>
    </source>
</evidence>
<dbReference type="GO" id="GO:0005829">
    <property type="term" value="C:cytosol"/>
    <property type="evidence" value="ECO:0007669"/>
    <property type="project" value="TreeGrafter"/>
</dbReference>
<dbReference type="HAMAP" id="MF_01628">
    <property type="entry name" value="Thymid_phosp"/>
    <property type="match status" value="1"/>
</dbReference>
<proteinExistence type="inferred from homology"/>
<dbReference type="InterPro" id="IPR035902">
    <property type="entry name" value="Nuc_phospho_transferase"/>
</dbReference>
<dbReference type="InterPro" id="IPR036320">
    <property type="entry name" value="Glycosyl_Trfase_fam3_N_dom_sf"/>
</dbReference>
<organism evidence="9 10">
    <name type="scientific">Siccibacter turicensis</name>
    <dbReference type="NCBI Taxonomy" id="357233"/>
    <lineage>
        <taxon>Bacteria</taxon>
        <taxon>Pseudomonadati</taxon>
        <taxon>Pseudomonadota</taxon>
        <taxon>Gammaproteobacteria</taxon>
        <taxon>Enterobacterales</taxon>
        <taxon>Enterobacteriaceae</taxon>
        <taxon>Siccibacter</taxon>
    </lineage>
</organism>
<dbReference type="FunFam" id="3.90.1170.30:FF:000001">
    <property type="entry name" value="Thymidine phosphorylase"/>
    <property type="match status" value="1"/>
</dbReference>
<evidence type="ECO:0000256" key="3">
    <source>
        <dbReference type="ARBA" id="ARBA00011892"/>
    </source>
</evidence>
<dbReference type="PANTHER" id="PTHR10515:SF0">
    <property type="entry name" value="THYMIDINE PHOSPHORYLASE"/>
    <property type="match status" value="1"/>
</dbReference>
<dbReference type="Gene3D" id="3.40.1030.10">
    <property type="entry name" value="Nucleoside phosphorylase/phosphoribosyltransferase catalytic domain"/>
    <property type="match status" value="1"/>
</dbReference>
<dbReference type="NCBIfam" id="TIGR02644">
    <property type="entry name" value="Y_phosphoryl"/>
    <property type="match status" value="1"/>
</dbReference>
<dbReference type="Pfam" id="PF00591">
    <property type="entry name" value="Glycos_transf_3"/>
    <property type="match status" value="1"/>
</dbReference>
<comment type="caution">
    <text evidence="9">The sequence shown here is derived from an EMBL/GenBank/DDBJ whole genome shotgun (WGS) entry which is preliminary data.</text>
</comment>
<dbReference type="InterPro" id="IPR000312">
    <property type="entry name" value="Glycosyl_Trfase_fam3"/>
</dbReference>
<evidence type="ECO:0000256" key="4">
    <source>
        <dbReference type="ARBA" id="ARBA00022676"/>
    </source>
</evidence>
<dbReference type="PIRSF" id="PIRSF000478">
    <property type="entry name" value="TP_PyNP"/>
    <property type="match status" value="1"/>
</dbReference>
<comment type="function">
    <text evidence="7">The enzymes which catalyze the reversible phosphorolysis of pyrimidine nucleosides are involved in the degradation of these compounds and in their utilization as carbon and energy sources, or in the rescue of pyrimidine bases for nucleotide synthesis.</text>
</comment>
<dbReference type="InterPro" id="IPR013465">
    <property type="entry name" value="Thymidine_Pase"/>
</dbReference>
<dbReference type="PROSITE" id="PS00647">
    <property type="entry name" value="THYMID_PHOSPHORYLASE"/>
    <property type="match status" value="1"/>
</dbReference>
<comment type="subunit">
    <text evidence="2 7">Homodimer.</text>
</comment>
<evidence type="ECO:0000313" key="10">
    <source>
        <dbReference type="Proteomes" id="UP000240212"/>
    </source>
</evidence>
<dbReference type="Pfam" id="PF02885">
    <property type="entry name" value="Glycos_trans_3N"/>
    <property type="match status" value="1"/>
</dbReference>
<dbReference type="InterPro" id="IPR013102">
    <property type="entry name" value="PYNP_C"/>
</dbReference>
<keyword evidence="4 7" id="KW-0328">Glycosyltransferase</keyword>
<dbReference type="STRING" id="1388748.GCA_000463155_03279"/>
<dbReference type="GO" id="GO:0004645">
    <property type="term" value="F:1,4-alpha-oligoglucan phosphorylase activity"/>
    <property type="evidence" value="ECO:0007669"/>
    <property type="project" value="InterPro"/>
</dbReference>
<evidence type="ECO:0000256" key="7">
    <source>
        <dbReference type="HAMAP-Rule" id="MF_01628"/>
    </source>
</evidence>
<dbReference type="InterPro" id="IPR000053">
    <property type="entry name" value="Thymidine/pyrmidine_PPase"/>
</dbReference>
<dbReference type="Gene3D" id="1.20.970.10">
    <property type="entry name" value="Transferase, Pyrimidine Nucleoside Phosphorylase, Chain C"/>
    <property type="match status" value="1"/>
</dbReference>
<sequence>MFLAQEIIRKKRDGHALSEEEIRFFINGIRDNTVSEGQIAALAMTIFFHDMSMPERVALTMAMRDSGTVLDWKSLNLNGPIVDKHSTGGVGDVTSLMLGPMVAACGGYIPMISGRGLGHTGGTLDKLEAIPGFDIFPDDSRFRDIIKDVGVAIIGQTSSLAPADKRFYATRDITATVDSIPLITASILAKKLAEGLDALVMDVKVGSGAFMPTFALSEELAQAIVGVANGAGVRTTALLTDMNQVLASSAGNAVEVREAVRFLTGDYRNPRLLEVTMALCVEMLISGRLARDEVDARAQLQAVLDNGKAAEIFGRMVAAQKGPVDFIEHYDRYLPTAMLTKAVYADHSGFVSEMDTRALGMAVVSMGGGRRQASDTIDYSVGFTDMARLGEKVDGERPLAVIHAKSEASWQEAAKAIKAAVQVTDNAPQETPVVYRRISQ</sequence>
<dbReference type="Pfam" id="PF07831">
    <property type="entry name" value="PYNP_C"/>
    <property type="match status" value="1"/>
</dbReference>
<comment type="catalytic activity">
    <reaction evidence="6 7">
        <text>thymidine + phosphate = 2-deoxy-alpha-D-ribose 1-phosphate + thymine</text>
        <dbReference type="Rhea" id="RHEA:16037"/>
        <dbReference type="ChEBI" id="CHEBI:17748"/>
        <dbReference type="ChEBI" id="CHEBI:17821"/>
        <dbReference type="ChEBI" id="CHEBI:43474"/>
        <dbReference type="ChEBI" id="CHEBI:57259"/>
        <dbReference type="EC" id="2.4.2.4"/>
    </reaction>
</comment>
<dbReference type="EC" id="2.4.2.4" evidence="3 7"/>
<reference evidence="9 10" key="1">
    <citation type="submission" date="2018-03" db="EMBL/GenBank/DDBJ databases">
        <title>Draft genome sequence of the first documented clinical Siccibacter turicensis isolate in Austria.</title>
        <authorList>
            <person name="Lepuschitz S."/>
            <person name="Pekard-Amenitsch S."/>
            <person name="Haunold R."/>
            <person name="Schill S."/>
            <person name="Mach R."/>
            <person name="Allerberger F."/>
            <person name="Ruppitsch W."/>
            <person name="Forsythe S.J."/>
        </authorList>
    </citation>
    <scope>NUCLEOTIDE SEQUENCE [LARGE SCALE GENOMIC DNA]</scope>
    <source>
        <strain evidence="9 10">6100069499-17</strain>
    </source>
</reference>
<comment type="similarity">
    <text evidence="1 7">Belongs to the thymidine/pyrimidine-nucleoside phosphorylase family.</text>
</comment>
<dbReference type="GO" id="GO:0009032">
    <property type="term" value="F:thymidine phosphorylase activity"/>
    <property type="evidence" value="ECO:0007669"/>
    <property type="project" value="UniProtKB-UniRule"/>
</dbReference>
<dbReference type="Proteomes" id="UP000240212">
    <property type="component" value="Unassembled WGS sequence"/>
</dbReference>
<evidence type="ECO:0000259" key="8">
    <source>
        <dbReference type="SMART" id="SM00941"/>
    </source>
</evidence>
<evidence type="ECO:0000256" key="2">
    <source>
        <dbReference type="ARBA" id="ARBA00011738"/>
    </source>
</evidence>
<protein>
    <recommendedName>
        <fullName evidence="3 7">Thymidine phosphorylase</fullName>
        <ecNumber evidence="3 7">2.4.2.4</ecNumber>
    </recommendedName>
    <alternativeName>
        <fullName evidence="7">TdRPase</fullName>
    </alternativeName>
</protein>
<dbReference type="Gene3D" id="3.90.1170.30">
    <property type="entry name" value="Pyrimidine nucleoside phosphorylase-like, C-terminal domain"/>
    <property type="match status" value="1"/>
</dbReference>
<dbReference type="SUPFAM" id="SSF54680">
    <property type="entry name" value="Pyrimidine nucleoside phosphorylase C-terminal domain"/>
    <property type="match status" value="1"/>
</dbReference>
<dbReference type="InterPro" id="IPR018090">
    <property type="entry name" value="Pyrmidine_PPas_bac/euk"/>
</dbReference>
<dbReference type="GO" id="GO:0046104">
    <property type="term" value="P:thymidine metabolic process"/>
    <property type="evidence" value="ECO:0007669"/>
    <property type="project" value="UniProtKB-UniRule"/>
</dbReference>
<dbReference type="OrthoDB" id="9763887at2"/>
<dbReference type="AlphaFoldDB" id="A0A2P8VN44"/>
<dbReference type="SUPFAM" id="SSF52418">
    <property type="entry name" value="Nucleoside phosphorylase/phosphoribosyltransferase catalytic domain"/>
    <property type="match status" value="1"/>
</dbReference>
<gene>
    <name evidence="7 9" type="primary">deoA</name>
    <name evidence="9" type="ORF">C7G83_05605</name>
</gene>